<dbReference type="PATRIC" id="fig|1226633.4.peg.1676"/>
<dbReference type="PANTHER" id="PTHR47739:SF1">
    <property type="entry name" value="TRNA1(VAL) (ADENINE(37)-N6)-METHYLTRANSFERASE"/>
    <property type="match status" value="1"/>
</dbReference>
<comment type="caution">
    <text evidence="2">The sequence shown here is derived from an EMBL/GenBank/DDBJ whole genome shotgun (WGS) entry which is preliminary data.</text>
</comment>
<dbReference type="OrthoDB" id="9777257at2"/>
<dbReference type="Pfam" id="PF13847">
    <property type="entry name" value="Methyltransf_31"/>
    <property type="match status" value="1"/>
</dbReference>
<accession>A0A017H513</accession>
<keyword evidence="2" id="KW-0808">Transferase</keyword>
<dbReference type="GO" id="GO:0008757">
    <property type="term" value="F:S-adenosylmethionine-dependent methyltransferase activity"/>
    <property type="evidence" value="ECO:0007669"/>
    <property type="project" value="UniProtKB-ARBA"/>
</dbReference>
<dbReference type="EMBL" id="AUZI01000021">
    <property type="protein sequence ID" value="KID48733.1"/>
    <property type="molecule type" value="Genomic_DNA"/>
</dbReference>
<dbReference type="GO" id="GO:0008170">
    <property type="term" value="F:N-methyltransferase activity"/>
    <property type="evidence" value="ECO:0007669"/>
    <property type="project" value="UniProtKB-ARBA"/>
</dbReference>
<name>A0A017H513_9FUSO</name>
<dbReference type="SUPFAM" id="SSF53335">
    <property type="entry name" value="S-adenosyl-L-methionine-dependent methyltransferases"/>
    <property type="match status" value="1"/>
</dbReference>
<proteinExistence type="predicted"/>
<evidence type="ECO:0000313" key="2">
    <source>
        <dbReference type="EMBL" id="KID48733.1"/>
    </source>
</evidence>
<evidence type="ECO:0000313" key="3">
    <source>
        <dbReference type="Proteomes" id="UP000031184"/>
    </source>
</evidence>
<dbReference type="InterPro" id="IPR029063">
    <property type="entry name" value="SAM-dependent_MTases_sf"/>
</dbReference>
<dbReference type="PANTHER" id="PTHR47739">
    <property type="entry name" value="TRNA1(VAL) (ADENINE(37)-N6)-METHYLTRANSFERASE"/>
    <property type="match status" value="1"/>
</dbReference>
<dbReference type="Gene3D" id="3.40.50.150">
    <property type="entry name" value="Vaccinia Virus protein VP39"/>
    <property type="match status" value="1"/>
</dbReference>
<dbReference type="InterPro" id="IPR050210">
    <property type="entry name" value="tRNA_Adenine-N(6)_MTase"/>
</dbReference>
<dbReference type="InterPro" id="IPR002052">
    <property type="entry name" value="DNA_methylase_N6_adenine_CS"/>
</dbReference>
<dbReference type="CDD" id="cd02440">
    <property type="entry name" value="AdoMet_MTases"/>
    <property type="match status" value="1"/>
</dbReference>
<evidence type="ECO:0000259" key="1">
    <source>
        <dbReference type="Pfam" id="PF13847"/>
    </source>
</evidence>
<dbReference type="Proteomes" id="UP000031184">
    <property type="component" value="Unassembled WGS sequence"/>
</dbReference>
<keyword evidence="2" id="KW-0489">Methyltransferase</keyword>
<dbReference type="AlphaFoldDB" id="A0A017H513"/>
<protein>
    <submittedName>
        <fullName evidence="2">DNA methyltransferase</fullName>
    </submittedName>
</protein>
<sequence>MEQETTIDLLKKGLKIIQRNDCFHFSLDSLLISEFIKINKRSKTILDLGTGNAAIPLFLSLKTTAQIYGLEIQQISYELAIKNIALNHLEEQVHILHGDMKNWECFFSKNSFDIVVSNPPFFEFHGNKSLLNDLEQLTLARHEISITLEELIQISSILVKEHGYFYLVHRADRLADILELCRKYKLEPKRLQFCHTKRKNNAKILLLEAVKYGKASLQILPPLFANKEEGGYSEEILNMFEHKGGKHARS</sequence>
<dbReference type="PROSITE" id="PS00092">
    <property type="entry name" value="N6_MTASE"/>
    <property type="match status" value="1"/>
</dbReference>
<dbReference type="InterPro" id="IPR025714">
    <property type="entry name" value="Methyltranfer_dom"/>
</dbReference>
<feature type="domain" description="Methyltransferase" evidence="1">
    <location>
        <begin position="40"/>
        <end position="202"/>
    </location>
</feature>
<organism evidence="2 3">
    <name type="scientific">Fusobacterium necrophorum subsp. funduliforme B35</name>
    <dbReference type="NCBI Taxonomy" id="1226633"/>
    <lineage>
        <taxon>Bacteria</taxon>
        <taxon>Fusobacteriati</taxon>
        <taxon>Fusobacteriota</taxon>
        <taxon>Fusobacteriia</taxon>
        <taxon>Fusobacteriales</taxon>
        <taxon>Fusobacteriaceae</taxon>
        <taxon>Fusobacterium</taxon>
    </lineage>
</organism>
<reference evidence="2 3" key="1">
    <citation type="submission" date="2013-08" db="EMBL/GenBank/DDBJ databases">
        <title>An opportunistic ruminal bacterium that causes liver abscesses in cattle.</title>
        <authorList>
            <person name="Benahmed F.H."/>
            <person name="Rasmussen M."/>
            <person name="Harbottle H."/>
            <person name="Soppet D."/>
            <person name="Nagaraja T.G."/>
            <person name="Davidson M."/>
        </authorList>
    </citation>
    <scope>NUCLEOTIDE SEQUENCE [LARGE SCALE GENOMIC DNA]</scope>
    <source>
        <strain evidence="2 3">B35</strain>
    </source>
</reference>
<dbReference type="GO" id="GO:0032259">
    <property type="term" value="P:methylation"/>
    <property type="evidence" value="ECO:0007669"/>
    <property type="project" value="UniProtKB-KW"/>
</dbReference>
<dbReference type="GO" id="GO:0003676">
    <property type="term" value="F:nucleic acid binding"/>
    <property type="evidence" value="ECO:0007669"/>
    <property type="project" value="InterPro"/>
</dbReference>
<gene>
    <name evidence="2" type="ORF">C095_08320</name>
</gene>